<reference evidence="1 2" key="1">
    <citation type="journal article" date="2015" name="Stand. Genomic Sci.">
        <title>Complete genome of Pseudomonas chlororaphis strain UFB2, a soil bacterium with antibacterial activity against bacterial canker pathogen of tomato.</title>
        <authorList>
            <person name="Deng P."/>
            <person name="Wang X."/>
            <person name="Baird S.M."/>
            <person name="Lu S.E."/>
        </authorList>
    </citation>
    <scope>NUCLEOTIDE SEQUENCE [LARGE SCALE GENOMIC DNA]</scope>
    <source>
        <strain evidence="1 2">UFB2</strain>
    </source>
</reference>
<gene>
    <name evidence="1" type="ORF">VM99_26595</name>
</gene>
<name>A0A0G3GL49_9PSED</name>
<protein>
    <recommendedName>
        <fullName evidence="3">AAA domain-containing protein</fullName>
    </recommendedName>
</protein>
<dbReference type="SUPFAM" id="SSF52540">
    <property type="entry name" value="P-loop containing nucleoside triphosphate hydrolases"/>
    <property type="match status" value="1"/>
</dbReference>
<proteinExistence type="predicted"/>
<dbReference type="AlphaFoldDB" id="A0A0G3GL49"/>
<dbReference type="Proteomes" id="UP000035212">
    <property type="component" value="Chromosome"/>
</dbReference>
<organism evidence="1 2">
    <name type="scientific">Pseudomonas chlororaphis</name>
    <dbReference type="NCBI Taxonomy" id="587753"/>
    <lineage>
        <taxon>Bacteria</taxon>
        <taxon>Pseudomonadati</taxon>
        <taxon>Pseudomonadota</taxon>
        <taxon>Gammaproteobacteria</taxon>
        <taxon>Pseudomonadales</taxon>
        <taxon>Pseudomonadaceae</taxon>
        <taxon>Pseudomonas</taxon>
    </lineage>
</organism>
<evidence type="ECO:0000313" key="2">
    <source>
        <dbReference type="Proteomes" id="UP000035212"/>
    </source>
</evidence>
<accession>A0A0G3GL49</accession>
<dbReference type="Gene3D" id="3.40.50.300">
    <property type="entry name" value="P-loop containing nucleotide triphosphate hydrolases"/>
    <property type="match status" value="1"/>
</dbReference>
<evidence type="ECO:0000313" key="1">
    <source>
        <dbReference type="EMBL" id="AKK01879.1"/>
    </source>
</evidence>
<evidence type="ECO:0008006" key="3">
    <source>
        <dbReference type="Google" id="ProtNLM"/>
    </source>
</evidence>
<reference evidence="2" key="2">
    <citation type="submission" date="2015-03" db="EMBL/GenBank/DDBJ databases">
        <authorList>
            <person name="Deng P."/>
            <person name="Lu S."/>
        </authorList>
    </citation>
    <scope>NUCLEOTIDE SEQUENCE [LARGE SCALE GENOMIC DNA]</scope>
    <source>
        <strain evidence="2">UFB2</strain>
    </source>
</reference>
<sequence length="344" mass="38467">MMNALLLKRAMKYLNLSGVALAEKVSALRDDGKRTAPETISRWLNGTRPVDPFLMGWIAELVRSKLMTSDEPRVHLPKEGLIIAIANLKGGVGKTTVAMYLAAIAKSLRLKTTFLFAEYPKGRQNAEHIFHRLEALRINCPALDLDEILTYRPSAGEIVIVDVAKSITQDSFLPRKKTGDRLKANINGFLKKFRPDIYLIPGEFSSSFDNWALKDFIDSDALHAPVQLLHRPHLMTMDFAATASADGFDVTSDLFCPFFIPQATSSSLALPRDFLGEWQNPDQEHHHYQLFEHLLEMLGGEIIDSYQVIQDVRGACLADLLDLAEDTPRFKNDSLKVATSGEDI</sequence>
<dbReference type="PATRIC" id="fig|587753.11.peg.5470"/>
<dbReference type="InterPro" id="IPR027417">
    <property type="entry name" value="P-loop_NTPase"/>
</dbReference>
<dbReference type="EMBL" id="CP011020">
    <property type="protein sequence ID" value="AKK01879.1"/>
    <property type="molecule type" value="Genomic_DNA"/>
</dbReference>